<keyword evidence="2" id="KW-1185">Reference proteome</keyword>
<name>A0A317XUT0_9BASI</name>
<evidence type="ECO:0000313" key="2">
    <source>
        <dbReference type="Proteomes" id="UP000246740"/>
    </source>
</evidence>
<dbReference type="EMBL" id="KZ819189">
    <property type="protein sequence ID" value="PWZ02035.1"/>
    <property type="molecule type" value="Genomic_DNA"/>
</dbReference>
<protein>
    <submittedName>
        <fullName evidence="1">Uncharacterized protein</fullName>
    </submittedName>
</protein>
<dbReference type="InParanoid" id="A0A317XUT0"/>
<evidence type="ECO:0000313" key="1">
    <source>
        <dbReference type="EMBL" id="PWZ02035.1"/>
    </source>
</evidence>
<sequence length="72" mass="8068">MLLDFTPRLYSTLEYCSTRPSGRCQPLSSCNKSSIICTWSVDFVPIFSPAPRFRLPYDFCVSPVCLSAPSLV</sequence>
<dbReference type="Proteomes" id="UP000246740">
    <property type="component" value="Unassembled WGS sequence"/>
</dbReference>
<dbReference type="AlphaFoldDB" id="A0A317XUT0"/>
<organism evidence="1 2">
    <name type="scientific">Testicularia cyperi</name>
    <dbReference type="NCBI Taxonomy" id="1882483"/>
    <lineage>
        <taxon>Eukaryota</taxon>
        <taxon>Fungi</taxon>
        <taxon>Dikarya</taxon>
        <taxon>Basidiomycota</taxon>
        <taxon>Ustilaginomycotina</taxon>
        <taxon>Ustilaginomycetes</taxon>
        <taxon>Ustilaginales</taxon>
        <taxon>Anthracoideaceae</taxon>
        <taxon>Testicularia</taxon>
    </lineage>
</organism>
<proteinExistence type="predicted"/>
<accession>A0A317XUT0</accession>
<reference evidence="1 2" key="1">
    <citation type="journal article" date="2018" name="Mol. Biol. Evol.">
        <title>Broad Genomic Sampling Reveals a Smut Pathogenic Ancestry of the Fungal Clade Ustilaginomycotina.</title>
        <authorList>
            <person name="Kijpornyongpan T."/>
            <person name="Mondo S.J."/>
            <person name="Barry K."/>
            <person name="Sandor L."/>
            <person name="Lee J."/>
            <person name="Lipzen A."/>
            <person name="Pangilinan J."/>
            <person name="LaButti K."/>
            <person name="Hainaut M."/>
            <person name="Henrissat B."/>
            <person name="Grigoriev I.V."/>
            <person name="Spatafora J.W."/>
            <person name="Aime M.C."/>
        </authorList>
    </citation>
    <scope>NUCLEOTIDE SEQUENCE [LARGE SCALE GENOMIC DNA]</scope>
    <source>
        <strain evidence="1 2">MCA 3645</strain>
    </source>
</reference>
<gene>
    <name evidence="1" type="ORF">BCV70DRAFT_55883</name>
</gene>